<proteinExistence type="predicted"/>
<protein>
    <submittedName>
        <fullName evidence="1">Uncharacterized protein</fullName>
    </submittedName>
</protein>
<dbReference type="AlphaFoldDB" id="A0A5P8NYW9"/>
<evidence type="ECO:0000313" key="1">
    <source>
        <dbReference type="EMBL" id="QFR48600.1"/>
    </source>
</evidence>
<dbReference type="OrthoDB" id="5333190at2"/>
<organism evidence="1 2">
    <name type="scientific">Sulfurimonas lithotrophica</name>
    <dbReference type="NCBI Taxonomy" id="2590022"/>
    <lineage>
        <taxon>Bacteria</taxon>
        <taxon>Pseudomonadati</taxon>
        <taxon>Campylobacterota</taxon>
        <taxon>Epsilonproteobacteria</taxon>
        <taxon>Campylobacterales</taxon>
        <taxon>Sulfurimonadaceae</taxon>
        <taxon>Sulfurimonas</taxon>
    </lineage>
</organism>
<reference evidence="1 2" key="1">
    <citation type="submission" date="2019-09" db="EMBL/GenBank/DDBJ databases">
        <title>Sulfurimonas gotlandica sp. nov., a chemoautotrophic and psychrotolerant epsilonproteobacterium isolated from a pelagic redoxcline, and an emended description of the genus Sulfurimonas.</title>
        <authorList>
            <person name="Wang S."/>
            <person name="Jiang L."/>
            <person name="Shao S."/>
        </authorList>
    </citation>
    <scope>NUCLEOTIDE SEQUENCE [LARGE SCALE GENOMIC DNA]</scope>
    <source>
        <strain evidence="1 2">GYSZ_1</strain>
    </source>
</reference>
<dbReference type="RefSeq" id="WP_152306543.1">
    <property type="nucleotide sequence ID" value="NZ_CP043617.1"/>
</dbReference>
<accession>A0A5P8NYW9</accession>
<evidence type="ECO:0000313" key="2">
    <source>
        <dbReference type="Proteomes" id="UP000326944"/>
    </source>
</evidence>
<sequence>MTDIKIEHKFRGKIEIPDNKYAKDIFFRVKQAYANHEKMGVHLLFNKQKLNQLKSYQKGGAECELENINFYIELGEILGFKTSDALKLKSSILFINDNAHTHFNIKKRLKLINKEQKTKANRSYLFWDIENFSSISSIFTDIIEPYNIRDNNIYMAANPDSLYLKKAEWEANLYDYGKTLESFNFVKCEHGKNVADNILLNRFKKLNSKDTNVFILTFDRELKERFTEVADKSCNLYIMGKS</sequence>
<dbReference type="EMBL" id="CP043617">
    <property type="protein sequence ID" value="QFR48600.1"/>
    <property type="molecule type" value="Genomic_DNA"/>
</dbReference>
<dbReference type="Proteomes" id="UP000326944">
    <property type="component" value="Chromosome"/>
</dbReference>
<name>A0A5P8NYW9_9BACT</name>
<gene>
    <name evidence="1" type="ORF">FJR48_02200</name>
</gene>
<dbReference type="KEGG" id="sulg:FJR48_02200"/>
<keyword evidence="2" id="KW-1185">Reference proteome</keyword>